<evidence type="ECO:0000313" key="1">
    <source>
        <dbReference type="EMBL" id="MPC59726.1"/>
    </source>
</evidence>
<evidence type="ECO:0000313" key="2">
    <source>
        <dbReference type="Proteomes" id="UP000324222"/>
    </source>
</evidence>
<dbReference type="Proteomes" id="UP000324222">
    <property type="component" value="Unassembled WGS sequence"/>
</dbReference>
<organism evidence="1 2">
    <name type="scientific">Portunus trituberculatus</name>
    <name type="common">Swimming crab</name>
    <name type="synonym">Neptunus trituberculatus</name>
    <dbReference type="NCBI Taxonomy" id="210409"/>
    <lineage>
        <taxon>Eukaryota</taxon>
        <taxon>Metazoa</taxon>
        <taxon>Ecdysozoa</taxon>
        <taxon>Arthropoda</taxon>
        <taxon>Crustacea</taxon>
        <taxon>Multicrustacea</taxon>
        <taxon>Malacostraca</taxon>
        <taxon>Eumalacostraca</taxon>
        <taxon>Eucarida</taxon>
        <taxon>Decapoda</taxon>
        <taxon>Pleocyemata</taxon>
        <taxon>Brachyura</taxon>
        <taxon>Eubrachyura</taxon>
        <taxon>Portunoidea</taxon>
        <taxon>Portunidae</taxon>
        <taxon>Portuninae</taxon>
        <taxon>Portunus</taxon>
    </lineage>
</organism>
<dbReference type="EMBL" id="VSRR010016819">
    <property type="protein sequence ID" value="MPC59726.1"/>
    <property type="molecule type" value="Genomic_DNA"/>
</dbReference>
<gene>
    <name evidence="1" type="ORF">E2C01_053754</name>
</gene>
<protein>
    <submittedName>
        <fullName evidence="1">Uncharacterized protein</fullName>
    </submittedName>
</protein>
<keyword evidence="2" id="KW-1185">Reference proteome</keyword>
<dbReference type="AlphaFoldDB" id="A0A5B7GQ86"/>
<name>A0A5B7GQ86_PORTR</name>
<reference evidence="1 2" key="1">
    <citation type="submission" date="2019-05" db="EMBL/GenBank/DDBJ databases">
        <title>Another draft genome of Portunus trituberculatus and its Hox gene families provides insights of decapod evolution.</title>
        <authorList>
            <person name="Jeong J.-H."/>
            <person name="Song I."/>
            <person name="Kim S."/>
            <person name="Choi T."/>
            <person name="Kim D."/>
            <person name="Ryu S."/>
            <person name="Kim W."/>
        </authorList>
    </citation>
    <scope>NUCLEOTIDE SEQUENCE [LARGE SCALE GENOMIC DNA]</scope>
    <source>
        <tissue evidence="1">Muscle</tissue>
    </source>
</reference>
<proteinExistence type="predicted"/>
<comment type="caution">
    <text evidence="1">The sequence shown here is derived from an EMBL/GenBank/DDBJ whole genome shotgun (WGS) entry which is preliminary data.</text>
</comment>
<accession>A0A5B7GQ86</accession>
<sequence>MHLYSTIGSRAQGVMALSVEGEQELPQAQHGNWGLIIMSPPLCAYPVSTYLVLINHPIKKILLFPPSLVCDGVTSLPAVTCLNLVLGGSPSLQYTLPPPRRQHLATGLVFSTAAPRPLLTDYYQLLTLRIS</sequence>